<proteinExistence type="predicted"/>
<protein>
    <recommendedName>
        <fullName evidence="1">DUF1659 domain-containing protein</fullName>
    </recommendedName>
</protein>
<evidence type="ECO:0000259" key="1">
    <source>
        <dbReference type="Pfam" id="PF07872"/>
    </source>
</evidence>
<evidence type="ECO:0000313" key="3">
    <source>
        <dbReference type="Proteomes" id="UP000234950"/>
    </source>
</evidence>
<dbReference type="InterPro" id="IPR012454">
    <property type="entry name" value="DUF1659"/>
</dbReference>
<comment type="caution">
    <text evidence="2">The sequence shown here is derived from an EMBL/GenBank/DDBJ whole genome shotgun (WGS) entry which is preliminary data.</text>
</comment>
<dbReference type="OrthoDB" id="48766at2"/>
<dbReference type="RefSeq" id="WP_101651789.1">
    <property type="nucleotide sequence ID" value="NZ_PGVE01000099.1"/>
</dbReference>
<dbReference type="Proteomes" id="UP000234950">
    <property type="component" value="Unassembled WGS sequence"/>
</dbReference>
<dbReference type="AlphaFoldDB" id="A0A2N5H778"/>
<name>A0A2N5H778_9BACI</name>
<accession>A0A2N5H778</accession>
<reference evidence="2 3" key="1">
    <citation type="submission" date="2017-11" db="EMBL/GenBank/DDBJ databases">
        <title>Comparitive Functional Genomics of Dry Heat Resistant strains isolated from the Viking Spacecraft.</title>
        <authorList>
            <person name="Seuylemezian A."/>
            <person name="Cooper K."/>
            <person name="Vaishampayan P."/>
        </authorList>
    </citation>
    <scope>NUCLEOTIDE SEQUENCE [LARGE SCALE GENOMIC DNA]</scope>
    <source>
        <strain evidence="2 3">V32-6</strain>
    </source>
</reference>
<dbReference type="EMBL" id="PGVE01000099">
    <property type="protein sequence ID" value="PLS01359.1"/>
    <property type="molecule type" value="Genomic_DNA"/>
</dbReference>
<feature type="domain" description="DUF1659" evidence="1">
    <location>
        <begin position="5"/>
        <end position="71"/>
    </location>
</feature>
<keyword evidence="3" id="KW-1185">Reference proteome</keyword>
<gene>
    <name evidence="2" type="ORF">CVD27_25670</name>
</gene>
<sequence length="72" mass="7823">MAQGLLVGTKLRLVFDGGIDNEGNLILKSRTFSNVKKEATVDQLFQAAQAISALCNDSLNRVERTDNSEIIA</sequence>
<organism evidence="2 3">
    <name type="scientific">Neobacillus cucumis</name>
    <dbReference type="NCBI Taxonomy" id="1740721"/>
    <lineage>
        <taxon>Bacteria</taxon>
        <taxon>Bacillati</taxon>
        <taxon>Bacillota</taxon>
        <taxon>Bacilli</taxon>
        <taxon>Bacillales</taxon>
        <taxon>Bacillaceae</taxon>
        <taxon>Neobacillus</taxon>
    </lineage>
</organism>
<dbReference type="Pfam" id="PF07872">
    <property type="entry name" value="DUF1659"/>
    <property type="match status" value="1"/>
</dbReference>
<evidence type="ECO:0000313" key="2">
    <source>
        <dbReference type="EMBL" id="PLS01359.1"/>
    </source>
</evidence>